<proteinExistence type="inferred from homology"/>
<dbReference type="InterPro" id="IPR036259">
    <property type="entry name" value="MFS_trans_sf"/>
</dbReference>
<feature type="transmembrane region" description="Helical" evidence="3">
    <location>
        <begin position="253"/>
        <end position="277"/>
    </location>
</feature>
<gene>
    <name evidence="5" type="ORF">N7456_001025</name>
</gene>
<dbReference type="PANTHER" id="PTHR11360">
    <property type="entry name" value="MONOCARBOXYLATE TRANSPORTER"/>
    <property type="match status" value="1"/>
</dbReference>
<reference evidence="5" key="2">
    <citation type="journal article" date="2023" name="IMA Fungus">
        <title>Comparative genomic study of the Penicillium genus elucidates a diverse pangenome and 15 lateral gene transfer events.</title>
        <authorList>
            <person name="Petersen C."/>
            <person name="Sorensen T."/>
            <person name="Nielsen M.R."/>
            <person name="Sondergaard T.E."/>
            <person name="Sorensen J.L."/>
            <person name="Fitzpatrick D.A."/>
            <person name="Frisvad J.C."/>
            <person name="Nielsen K.L."/>
        </authorList>
    </citation>
    <scope>NUCLEOTIDE SEQUENCE</scope>
    <source>
        <strain evidence="5">IBT 30069</strain>
    </source>
</reference>
<keyword evidence="3" id="KW-1133">Transmembrane helix</keyword>
<feature type="transmembrane region" description="Helical" evidence="3">
    <location>
        <begin position="414"/>
        <end position="434"/>
    </location>
</feature>
<dbReference type="Pfam" id="PF07690">
    <property type="entry name" value="MFS_1"/>
    <property type="match status" value="1"/>
</dbReference>
<comment type="similarity">
    <text evidence="2">Belongs to the major facilitator superfamily. Monocarboxylate porter (TC 2.A.1.13) family.</text>
</comment>
<evidence type="ECO:0000256" key="2">
    <source>
        <dbReference type="ARBA" id="ARBA00006727"/>
    </source>
</evidence>
<feature type="transmembrane region" description="Helical" evidence="3">
    <location>
        <begin position="96"/>
        <end position="116"/>
    </location>
</feature>
<dbReference type="SUPFAM" id="SSF103473">
    <property type="entry name" value="MFS general substrate transporter"/>
    <property type="match status" value="1"/>
</dbReference>
<organism evidence="5 6">
    <name type="scientific">Penicillium angulare</name>
    <dbReference type="NCBI Taxonomy" id="116970"/>
    <lineage>
        <taxon>Eukaryota</taxon>
        <taxon>Fungi</taxon>
        <taxon>Dikarya</taxon>
        <taxon>Ascomycota</taxon>
        <taxon>Pezizomycotina</taxon>
        <taxon>Eurotiomycetes</taxon>
        <taxon>Eurotiomycetidae</taxon>
        <taxon>Eurotiales</taxon>
        <taxon>Aspergillaceae</taxon>
        <taxon>Penicillium</taxon>
    </lineage>
</organism>
<keyword evidence="3" id="KW-0472">Membrane</keyword>
<protein>
    <recommendedName>
        <fullName evidence="4">Major facilitator superfamily (MFS) profile domain-containing protein</fullName>
    </recommendedName>
</protein>
<feature type="transmembrane region" description="Helical" evidence="3">
    <location>
        <begin position="123"/>
        <end position="140"/>
    </location>
</feature>
<feature type="transmembrane region" description="Helical" evidence="3">
    <location>
        <begin position="385"/>
        <end position="408"/>
    </location>
</feature>
<feature type="transmembrane region" description="Helical" evidence="3">
    <location>
        <begin position="350"/>
        <end position="373"/>
    </location>
</feature>
<comment type="caution">
    <text evidence="5">The sequence shown here is derived from an EMBL/GenBank/DDBJ whole genome shotgun (WGS) entry which is preliminary data.</text>
</comment>
<evidence type="ECO:0000313" key="6">
    <source>
        <dbReference type="Proteomes" id="UP001149165"/>
    </source>
</evidence>
<accession>A0A9W9GDN1</accession>
<dbReference type="EMBL" id="JAPQKH010000001">
    <property type="protein sequence ID" value="KAJ5116677.1"/>
    <property type="molecule type" value="Genomic_DNA"/>
</dbReference>
<dbReference type="InterPro" id="IPR011701">
    <property type="entry name" value="MFS"/>
</dbReference>
<dbReference type="AlphaFoldDB" id="A0A9W9GDN1"/>
<feature type="transmembrane region" description="Helical" evidence="3">
    <location>
        <begin position="146"/>
        <end position="169"/>
    </location>
</feature>
<feature type="transmembrane region" description="Helical" evidence="3">
    <location>
        <begin position="289"/>
        <end position="311"/>
    </location>
</feature>
<keyword evidence="6" id="KW-1185">Reference proteome</keyword>
<keyword evidence="3" id="KW-0812">Transmembrane</keyword>
<comment type="subcellular location">
    <subcellularLocation>
        <location evidence="1">Membrane</location>
        <topology evidence="1">Multi-pass membrane protein</topology>
    </subcellularLocation>
</comment>
<feature type="domain" description="Major facilitator superfamily (MFS) profile" evidence="4">
    <location>
        <begin position="53"/>
        <end position="437"/>
    </location>
</feature>
<dbReference type="CDD" id="cd17352">
    <property type="entry name" value="MFS_MCT_SLC16"/>
    <property type="match status" value="1"/>
</dbReference>
<evidence type="ECO:0000259" key="4">
    <source>
        <dbReference type="PROSITE" id="PS50850"/>
    </source>
</evidence>
<feature type="transmembrane region" description="Helical" evidence="3">
    <location>
        <begin position="212"/>
        <end position="232"/>
    </location>
</feature>
<evidence type="ECO:0000256" key="3">
    <source>
        <dbReference type="SAM" id="Phobius"/>
    </source>
</evidence>
<dbReference type="PROSITE" id="PS50850">
    <property type="entry name" value="MFS"/>
    <property type="match status" value="1"/>
</dbReference>
<evidence type="ECO:0000256" key="1">
    <source>
        <dbReference type="ARBA" id="ARBA00004141"/>
    </source>
</evidence>
<evidence type="ECO:0000313" key="5">
    <source>
        <dbReference type="EMBL" id="KAJ5116677.1"/>
    </source>
</evidence>
<reference evidence="5" key="1">
    <citation type="submission" date="2022-11" db="EMBL/GenBank/DDBJ databases">
        <authorList>
            <person name="Petersen C."/>
        </authorList>
    </citation>
    <scope>NUCLEOTIDE SEQUENCE</scope>
    <source>
        <strain evidence="5">IBT 30069</strain>
    </source>
</reference>
<dbReference type="PANTHER" id="PTHR11360:SF230">
    <property type="entry name" value="MONOCARBOXYLATE TRANSPORTER, PUTATIVE (AFU_ORTHOLOGUE AFUA_2G12790)-RELATED"/>
    <property type="match status" value="1"/>
</dbReference>
<dbReference type="Proteomes" id="UP001149165">
    <property type="component" value="Unassembled WGS sequence"/>
</dbReference>
<dbReference type="GO" id="GO:0016020">
    <property type="term" value="C:membrane"/>
    <property type="evidence" value="ECO:0007669"/>
    <property type="project" value="UniProtKB-SubCell"/>
</dbReference>
<dbReference type="InterPro" id="IPR020846">
    <property type="entry name" value="MFS_dom"/>
</dbReference>
<dbReference type="OrthoDB" id="410267at2759"/>
<sequence length="449" mass="49090">MELQNVPVTLEEQSHVSGSMSSIMEPLSHQNEEFNDTNDASVAYSYPEGGSRAWIVVGGACLTLACTFGMMSTVGVLQTYWEKNQLRGYSSMTVGWIPSLFVFFNLMLGVQVGPLFDRYGPRLMMLIGSISYTLSMFLLGSCTKYYQFMLCFSILGGMSSAFISTPTMASLSHWFHRRRGTATGIAMAGSSVGGTAFPIILKFSLEKLGWGWSLRLMGFIFLSLLTIGNLCIKGRLPTASQKSTFDFKCFSDARFVWITIGAFFTEIVLFASLGLIPSYALAQGFGSQTGFYCLAIFNIGLFNSGSGFGRWLSGLGSDHYGRFNTLAVVMVVTTIFIFVLWFPFGGYIGVFYPFVATLGFGTGTILSLTPVCVGQICKTDDFGQWYGTCYFIASFGTLVGIPVGAQLLEVAGPSRLVACLGGFLGLAVLSFVMARWSSLEYHWKWAIKV</sequence>
<dbReference type="Gene3D" id="1.20.1250.20">
    <property type="entry name" value="MFS general substrate transporter like domains"/>
    <property type="match status" value="1"/>
</dbReference>
<dbReference type="GO" id="GO:0022857">
    <property type="term" value="F:transmembrane transporter activity"/>
    <property type="evidence" value="ECO:0007669"/>
    <property type="project" value="InterPro"/>
</dbReference>
<feature type="transmembrane region" description="Helical" evidence="3">
    <location>
        <begin position="53"/>
        <end position="76"/>
    </location>
</feature>
<dbReference type="InterPro" id="IPR050327">
    <property type="entry name" value="Proton-linked_MCT"/>
</dbReference>
<feature type="transmembrane region" description="Helical" evidence="3">
    <location>
        <begin position="323"/>
        <end position="344"/>
    </location>
</feature>
<name>A0A9W9GDN1_9EURO</name>